<dbReference type="EMBL" id="LT629688">
    <property type="protein sequence ID" value="SDE06932.1"/>
    <property type="molecule type" value="Genomic_DNA"/>
</dbReference>
<organism evidence="2 3">
    <name type="scientific">Auraticoccus monumenti</name>
    <dbReference type="NCBI Taxonomy" id="675864"/>
    <lineage>
        <taxon>Bacteria</taxon>
        <taxon>Bacillati</taxon>
        <taxon>Actinomycetota</taxon>
        <taxon>Actinomycetes</taxon>
        <taxon>Propionibacteriales</taxon>
        <taxon>Propionibacteriaceae</taxon>
        <taxon>Auraticoccus</taxon>
    </lineage>
</organism>
<reference evidence="2 3" key="1">
    <citation type="submission" date="2016-10" db="EMBL/GenBank/DDBJ databases">
        <authorList>
            <person name="de Groot N.N."/>
        </authorList>
    </citation>
    <scope>NUCLEOTIDE SEQUENCE [LARGE SCALE GENOMIC DNA]</scope>
    <source>
        <strain evidence="2 3">MON 2.2</strain>
    </source>
</reference>
<keyword evidence="3" id="KW-1185">Reference proteome</keyword>
<evidence type="ECO:0000313" key="3">
    <source>
        <dbReference type="Proteomes" id="UP000198546"/>
    </source>
</evidence>
<protein>
    <submittedName>
        <fullName evidence="2">Uncharacterized protein</fullName>
    </submittedName>
</protein>
<sequence>MNAIVDDAMQRLRRVMNDPEVYSAEARRESEQVVRAEMAREKRSRSGRVGKGTNAA</sequence>
<gene>
    <name evidence="2" type="ORF">SAMN04489747_2426</name>
</gene>
<proteinExistence type="predicted"/>
<evidence type="ECO:0000256" key="1">
    <source>
        <dbReference type="SAM" id="MobiDB-lite"/>
    </source>
</evidence>
<evidence type="ECO:0000313" key="2">
    <source>
        <dbReference type="EMBL" id="SDE06932.1"/>
    </source>
</evidence>
<dbReference type="AlphaFoldDB" id="A0A1G6ZWI2"/>
<feature type="region of interest" description="Disordered" evidence="1">
    <location>
        <begin position="33"/>
        <end position="56"/>
    </location>
</feature>
<name>A0A1G6ZWI2_9ACTN</name>
<accession>A0A1G6ZWI2</accession>
<dbReference type="Proteomes" id="UP000198546">
    <property type="component" value="Chromosome i"/>
</dbReference>
<dbReference type="RefSeq" id="WP_157677104.1">
    <property type="nucleotide sequence ID" value="NZ_LT629688.1"/>
</dbReference>